<dbReference type="AlphaFoldDB" id="A0A0C3H545"/>
<keyword evidence="5" id="KW-0053">Apoptosis</keyword>
<dbReference type="CDD" id="cd06786">
    <property type="entry name" value="cpPDZ1_ScNma111-like"/>
    <property type="match status" value="1"/>
</dbReference>
<evidence type="ECO:0000313" key="8">
    <source>
        <dbReference type="EMBL" id="KIN03301.1"/>
    </source>
</evidence>
<dbReference type="EMBL" id="KN832874">
    <property type="protein sequence ID" value="KIN03301.1"/>
    <property type="molecule type" value="Genomic_DNA"/>
</dbReference>
<dbReference type="PANTHER" id="PTHR46366">
    <property type="entry name" value="PRO-APOPTOTIC SERINE PROTEASE NMA111"/>
    <property type="match status" value="1"/>
</dbReference>
<dbReference type="OrthoDB" id="4217619at2759"/>
<evidence type="ECO:0000256" key="2">
    <source>
        <dbReference type="ARBA" id="ARBA00010541"/>
    </source>
</evidence>
<evidence type="ECO:0000313" key="9">
    <source>
        <dbReference type="Proteomes" id="UP000054321"/>
    </source>
</evidence>
<dbReference type="InterPro" id="IPR043504">
    <property type="entry name" value="Peptidase_S1_PA_chymotrypsin"/>
</dbReference>
<sequence>MHCARRITRLRFGSISVNEFGTLLREDLSLGAVHNTHEAQWKATTIETILPSVVVLKYCHTQPFDIRGPGTFQATGFVCDREKGLILTNAHVAGPGPFWGTGTFYSKERIPVYPLCNKREPTHDFAFLRFDPKALKHMCVSHLPLRPDLAKVGEEIRLVGNDAGEELSIQPGVISRVDRNAPEINGGYSDFNTNYIQASVGTVGGSSGSPVVNIDGHAVAMIASGRSDKASIDFFIPLDRPLRALKCIQDGSAITRGTIQCQWVLKPYDECQKLGLTLAWESAYRATFPDERQMLVAERVLPQGPSDTKVEVGDVLIKAEGEMLAQFAPLENILDTHVNTHIRFLLQRNGKDIEVEVLVEDLYKITPDRYLTAAGATFNNLSYHQARKYGIACNRVFVSDPSGYFEPLGSGCTLETVRFQNVRNIDELADVLKSIPEGENFVVTYRKLEDPNLLRRATLFTSRRWYKMRQVAWKDETGFWDSTEIKDSIEDVQKVYSKVTFEALKHLPHHVKAINQCIVTVSCSSPIFLNGETYSPPSSSGFVIDADRGLVFVSAVTVPNSLGDIFVTIGESVTIRGEYVWQHLWHGYTIIKYNPSDVDARLQSINLSSQKVTSGLSTDFLGLSCEKKIRFASTTINEVATLELHADFTCPKYRAINNDVIMVETNLGGTCPSGILVGDDGKVQAMWMRYLTTRSSNNNNEIYKYLGLPATSILSVVEELRKGEVPNFHILGVEFHAITIQEARAMRVSESWIMNVTGGGGPHRLFVVKRALSCDDEFASLMRGDIILTLNDHLITSFPDLEVMYSSATIQARIIRSGEELTMQLSTTPADNFENRRAVCFCGATLQPPSFGVRLQARPHSEVYVSHTKRGSPAHHDGLRRGKYITRLNNLPITDLDSLLHAEKSIGADGWFTLRITGLDGIDKNITMRTNYSDFPTTEFAKHLEGWKQTEHNSGGEAGGAM</sequence>
<dbReference type="Pfam" id="PF12812">
    <property type="entry name" value="PDZ_1"/>
    <property type="match status" value="1"/>
</dbReference>
<dbReference type="InterPro" id="IPR009003">
    <property type="entry name" value="Peptidase_S1_PA"/>
</dbReference>
<comment type="similarity">
    <text evidence="2">Belongs to the peptidase S1C family.</text>
</comment>
<dbReference type="PANTHER" id="PTHR46366:SF8">
    <property type="entry name" value="PRO-APOPTOTIC SERINE PROTEASE NMA111"/>
    <property type="match status" value="1"/>
</dbReference>
<dbReference type="GO" id="GO:0006915">
    <property type="term" value="P:apoptotic process"/>
    <property type="evidence" value="ECO:0007669"/>
    <property type="project" value="UniProtKB-KW"/>
</dbReference>
<evidence type="ECO:0000259" key="7">
    <source>
        <dbReference type="SMART" id="SM00228"/>
    </source>
</evidence>
<dbReference type="GO" id="GO:0004252">
    <property type="term" value="F:serine-type endopeptidase activity"/>
    <property type="evidence" value="ECO:0007669"/>
    <property type="project" value="InterPro"/>
</dbReference>
<reference evidence="8 9" key="1">
    <citation type="submission" date="2014-04" db="EMBL/GenBank/DDBJ databases">
        <authorList>
            <consortium name="DOE Joint Genome Institute"/>
            <person name="Kuo A."/>
            <person name="Martino E."/>
            <person name="Perotto S."/>
            <person name="Kohler A."/>
            <person name="Nagy L.G."/>
            <person name="Floudas D."/>
            <person name="Copeland A."/>
            <person name="Barry K.W."/>
            <person name="Cichocki N."/>
            <person name="Veneault-Fourrey C."/>
            <person name="LaButti K."/>
            <person name="Lindquist E.A."/>
            <person name="Lipzen A."/>
            <person name="Lundell T."/>
            <person name="Morin E."/>
            <person name="Murat C."/>
            <person name="Sun H."/>
            <person name="Tunlid A."/>
            <person name="Henrissat B."/>
            <person name="Grigoriev I.V."/>
            <person name="Hibbett D.S."/>
            <person name="Martin F."/>
            <person name="Nordberg H.P."/>
            <person name="Cantor M.N."/>
            <person name="Hua S.X."/>
        </authorList>
    </citation>
    <scope>NUCLEOTIDE SEQUENCE [LARGE SCALE GENOMIC DNA]</scope>
    <source>
        <strain evidence="8 9">Zn</strain>
    </source>
</reference>
<evidence type="ECO:0000256" key="6">
    <source>
        <dbReference type="ARBA" id="ARBA00022737"/>
    </source>
</evidence>
<feature type="domain" description="PDZ" evidence="7">
    <location>
        <begin position="272"/>
        <end position="350"/>
    </location>
</feature>
<evidence type="ECO:0000256" key="4">
    <source>
        <dbReference type="ARBA" id="ARBA00021524"/>
    </source>
</evidence>
<dbReference type="GO" id="GO:0006508">
    <property type="term" value="P:proteolysis"/>
    <property type="evidence" value="ECO:0007669"/>
    <property type="project" value="InterPro"/>
</dbReference>
<dbReference type="Pfam" id="PF13365">
    <property type="entry name" value="Trypsin_2"/>
    <property type="match status" value="1"/>
</dbReference>
<dbReference type="InterPro" id="IPR001478">
    <property type="entry name" value="PDZ"/>
</dbReference>
<reference evidence="9" key="2">
    <citation type="submission" date="2015-01" db="EMBL/GenBank/DDBJ databases">
        <title>Evolutionary Origins and Diversification of the Mycorrhizal Mutualists.</title>
        <authorList>
            <consortium name="DOE Joint Genome Institute"/>
            <consortium name="Mycorrhizal Genomics Consortium"/>
            <person name="Kohler A."/>
            <person name="Kuo A."/>
            <person name="Nagy L.G."/>
            <person name="Floudas D."/>
            <person name="Copeland A."/>
            <person name="Barry K.W."/>
            <person name="Cichocki N."/>
            <person name="Veneault-Fourrey C."/>
            <person name="LaButti K."/>
            <person name="Lindquist E.A."/>
            <person name="Lipzen A."/>
            <person name="Lundell T."/>
            <person name="Morin E."/>
            <person name="Murat C."/>
            <person name="Riley R."/>
            <person name="Ohm R."/>
            <person name="Sun H."/>
            <person name="Tunlid A."/>
            <person name="Henrissat B."/>
            <person name="Grigoriev I.V."/>
            <person name="Hibbett D.S."/>
            <person name="Martin F."/>
        </authorList>
    </citation>
    <scope>NUCLEOTIDE SEQUENCE [LARGE SCALE GENOMIC DNA]</scope>
    <source>
        <strain evidence="9">Zn</strain>
    </source>
</reference>
<name>A0A0C3H545_OIDMZ</name>
<dbReference type="SMART" id="SM00228">
    <property type="entry name" value="PDZ"/>
    <property type="match status" value="2"/>
</dbReference>
<gene>
    <name evidence="8" type="ORF">OIDMADRAFT_102929</name>
</gene>
<protein>
    <recommendedName>
        <fullName evidence="3">Pro-apoptotic serine protease NMA111</fullName>
    </recommendedName>
    <alternativeName>
        <fullName evidence="4">Pro-apoptotic serine protease nma111</fullName>
    </alternativeName>
</protein>
<dbReference type="STRING" id="913774.A0A0C3H545"/>
<dbReference type="SUPFAM" id="SSF50156">
    <property type="entry name" value="PDZ domain-like"/>
    <property type="match status" value="3"/>
</dbReference>
<keyword evidence="6" id="KW-0677">Repeat</keyword>
<keyword evidence="9" id="KW-1185">Reference proteome</keyword>
<dbReference type="SUPFAM" id="SSF50494">
    <property type="entry name" value="Trypsin-like serine proteases"/>
    <property type="match status" value="2"/>
</dbReference>
<dbReference type="Gene3D" id="2.30.42.10">
    <property type="match status" value="2"/>
</dbReference>
<dbReference type="InterPro" id="IPR036034">
    <property type="entry name" value="PDZ_sf"/>
</dbReference>
<proteinExistence type="inferred from homology"/>
<dbReference type="HOGENOM" id="CLU_003212_0_0_1"/>
<organism evidence="8 9">
    <name type="scientific">Oidiodendron maius (strain Zn)</name>
    <dbReference type="NCBI Taxonomy" id="913774"/>
    <lineage>
        <taxon>Eukaryota</taxon>
        <taxon>Fungi</taxon>
        <taxon>Dikarya</taxon>
        <taxon>Ascomycota</taxon>
        <taxon>Pezizomycotina</taxon>
        <taxon>Leotiomycetes</taxon>
        <taxon>Leotiomycetes incertae sedis</taxon>
        <taxon>Myxotrichaceae</taxon>
        <taxon>Oidiodendron</taxon>
    </lineage>
</organism>
<evidence type="ECO:0000256" key="3">
    <source>
        <dbReference type="ARBA" id="ARBA00020338"/>
    </source>
</evidence>
<feature type="domain" description="PDZ" evidence="7">
    <location>
        <begin position="849"/>
        <end position="920"/>
    </location>
</feature>
<evidence type="ECO:0000256" key="5">
    <source>
        <dbReference type="ARBA" id="ARBA00022703"/>
    </source>
</evidence>
<accession>A0A0C3H545</accession>
<dbReference type="InParanoid" id="A0A0C3H545"/>
<evidence type="ECO:0000256" key="1">
    <source>
        <dbReference type="ARBA" id="ARBA00002558"/>
    </source>
</evidence>
<comment type="function">
    <text evidence="1">Nuclear serine protease which mediates apoptosis.</text>
</comment>
<dbReference type="PRINTS" id="PR00834">
    <property type="entry name" value="PROTEASES2C"/>
</dbReference>
<dbReference type="InterPro" id="IPR025926">
    <property type="entry name" value="PDZ-like_dom"/>
</dbReference>
<dbReference type="Gene3D" id="2.40.10.10">
    <property type="entry name" value="Trypsin-like serine proteases"/>
    <property type="match status" value="2"/>
</dbReference>
<dbReference type="Proteomes" id="UP000054321">
    <property type="component" value="Unassembled WGS sequence"/>
</dbReference>
<dbReference type="InterPro" id="IPR001940">
    <property type="entry name" value="Peptidase_S1C"/>
</dbReference>